<accession>A0ABU0QCH4</accession>
<keyword evidence="3 7" id="KW-0812">Transmembrane</keyword>
<dbReference type="EMBL" id="JAUSYA010000001">
    <property type="protein sequence ID" value="MDQ0688096.1"/>
    <property type="molecule type" value="Genomic_DNA"/>
</dbReference>
<evidence type="ECO:0000256" key="6">
    <source>
        <dbReference type="SAM" id="MobiDB-lite"/>
    </source>
</evidence>
<protein>
    <submittedName>
        <fullName evidence="8">PurR-regulated permease PerM</fullName>
    </submittedName>
</protein>
<sequence>MLQPVIHSRTVQMRPAAILPALTAGASIAGILGMLLSVPLTAAAFGVLSELRSRYGDGADRAEPTRPKEIAGTAG</sequence>
<evidence type="ECO:0000256" key="4">
    <source>
        <dbReference type="ARBA" id="ARBA00022989"/>
    </source>
</evidence>
<comment type="similarity">
    <text evidence="2">Belongs to the autoinducer-2 exporter (AI-2E) (TC 2.A.86) family.</text>
</comment>
<feature type="compositionally biased region" description="Basic and acidic residues" evidence="6">
    <location>
        <begin position="56"/>
        <end position="69"/>
    </location>
</feature>
<evidence type="ECO:0000313" key="8">
    <source>
        <dbReference type="EMBL" id="MDQ0688096.1"/>
    </source>
</evidence>
<evidence type="ECO:0000313" key="9">
    <source>
        <dbReference type="Proteomes" id="UP001243364"/>
    </source>
</evidence>
<feature type="region of interest" description="Disordered" evidence="6">
    <location>
        <begin position="56"/>
        <end position="75"/>
    </location>
</feature>
<comment type="subcellular location">
    <subcellularLocation>
        <location evidence="1">Membrane</location>
        <topology evidence="1">Multi-pass membrane protein</topology>
    </subcellularLocation>
</comment>
<dbReference type="Pfam" id="PF01594">
    <property type="entry name" value="AI-2E_transport"/>
    <property type="match status" value="1"/>
</dbReference>
<evidence type="ECO:0000256" key="3">
    <source>
        <dbReference type="ARBA" id="ARBA00022692"/>
    </source>
</evidence>
<dbReference type="Proteomes" id="UP001243364">
    <property type="component" value="Unassembled WGS sequence"/>
</dbReference>
<organism evidence="8 9">
    <name type="scientific">Streptomyces achromogenes</name>
    <dbReference type="NCBI Taxonomy" id="67255"/>
    <lineage>
        <taxon>Bacteria</taxon>
        <taxon>Bacillati</taxon>
        <taxon>Actinomycetota</taxon>
        <taxon>Actinomycetes</taxon>
        <taxon>Kitasatosporales</taxon>
        <taxon>Streptomycetaceae</taxon>
        <taxon>Streptomyces</taxon>
    </lineage>
</organism>
<evidence type="ECO:0000256" key="2">
    <source>
        <dbReference type="ARBA" id="ARBA00009773"/>
    </source>
</evidence>
<proteinExistence type="inferred from homology"/>
<keyword evidence="9" id="KW-1185">Reference proteome</keyword>
<reference evidence="8 9" key="1">
    <citation type="submission" date="2023-07" db="EMBL/GenBank/DDBJ databases">
        <title>Comparative genomics of wheat-associated soil bacteria to identify genetic determinants of phenazine resistance.</title>
        <authorList>
            <person name="Mouncey N."/>
        </authorList>
    </citation>
    <scope>NUCLEOTIDE SEQUENCE [LARGE SCALE GENOMIC DNA]</scope>
    <source>
        <strain evidence="8 9">W4I19-2</strain>
    </source>
</reference>
<keyword evidence="4 7" id="KW-1133">Transmembrane helix</keyword>
<comment type="caution">
    <text evidence="8">The sequence shown here is derived from an EMBL/GenBank/DDBJ whole genome shotgun (WGS) entry which is preliminary data.</text>
</comment>
<evidence type="ECO:0000256" key="1">
    <source>
        <dbReference type="ARBA" id="ARBA00004141"/>
    </source>
</evidence>
<feature type="transmembrane region" description="Helical" evidence="7">
    <location>
        <begin position="21"/>
        <end position="48"/>
    </location>
</feature>
<name>A0ABU0QCH4_STRAH</name>
<keyword evidence="5 7" id="KW-0472">Membrane</keyword>
<gene>
    <name evidence="8" type="ORF">QFZ56_007059</name>
</gene>
<evidence type="ECO:0000256" key="5">
    <source>
        <dbReference type="ARBA" id="ARBA00023136"/>
    </source>
</evidence>
<evidence type="ECO:0000256" key="7">
    <source>
        <dbReference type="SAM" id="Phobius"/>
    </source>
</evidence>
<dbReference type="InterPro" id="IPR002549">
    <property type="entry name" value="AI-2E-like"/>
</dbReference>